<comment type="caution">
    <text evidence="2">The sequence shown here is derived from an EMBL/GenBank/DDBJ whole genome shotgun (WGS) entry which is preliminary data.</text>
</comment>
<keyword evidence="1" id="KW-0175">Coiled coil</keyword>
<proteinExistence type="predicted"/>
<evidence type="ECO:0000313" key="2">
    <source>
        <dbReference type="EMBL" id="PSR79014.1"/>
    </source>
</evidence>
<organism evidence="2 3">
    <name type="scientific">Hermanssonia centrifuga</name>
    <dbReference type="NCBI Taxonomy" id="98765"/>
    <lineage>
        <taxon>Eukaryota</taxon>
        <taxon>Fungi</taxon>
        <taxon>Dikarya</taxon>
        <taxon>Basidiomycota</taxon>
        <taxon>Agaricomycotina</taxon>
        <taxon>Agaricomycetes</taxon>
        <taxon>Polyporales</taxon>
        <taxon>Meruliaceae</taxon>
        <taxon>Hermanssonia</taxon>
    </lineage>
</organism>
<name>A0A2R6NX60_9APHY</name>
<evidence type="ECO:0000313" key="3">
    <source>
        <dbReference type="Proteomes" id="UP000186601"/>
    </source>
</evidence>
<dbReference type="AlphaFoldDB" id="A0A2R6NX60"/>
<protein>
    <submittedName>
        <fullName evidence="2">Uncharacterized protein</fullName>
    </submittedName>
</protein>
<dbReference type="Proteomes" id="UP000186601">
    <property type="component" value="Unassembled WGS sequence"/>
</dbReference>
<evidence type="ECO:0000256" key="1">
    <source>
        <dbReference type="SAM" id="Coils"/>
    </source>
</evidence>
<sequence>MHTDRRQDRSYWAFIAQVGRDKHRMFKQLNPSDHYWLMRAQLAELEALGPQQGEGPTTRLPKPLLGARFHYSRIIRSSPHPDIHLPFLKALVSLRRLDEVVDWVSQLVDQHSVLHPRLLEVVWPAILYRDLQSSSRKKLLDSLRTMLAQSYQADISHTAQDVAGSIILPDVNAVLPRIHELAKLLVAAVFCNPGLPNPSSEQRRYMHRWASLAVQSVFTLHSPESIPIDSTWVKLVLLAMTSAPFDGASGWRLAYEGESYTFDWQAVCVLTVLENLLHGQRGRTFGQWGSGGEGAEHIREILEVLWVNWSSAHPQDTQLDLISAIIIASFLYVAGRVRDERLVHLCYPWFEALITNSKADSLASLSVRYVLAEYVIASVACGCNLATQVDLVADKIADPQVRASVFEDVVTRLVQGHALLPHQADVLFTRFDTTTSPDILANIGRTAARASNLELALLTIRKGTFNTPQKLGVLKPILQIFRESDNIPTQEPLIRSLCEFVDELAATRGLSLLHVRADLENALQVIAQTGHTSYAVSSVQAIADHRPTYFRQSFIRTFIQQLLRQKSFRRAMKLSLHLLRRGSLKITSMWAYLLVGFVRGGASRLARLLIQNFMPMEGVTLPSSLTISHVVKFRHNRPPSHLTLKLSKLLAGPKRHDFEHAYISHLLIRAGRIRAAKALLQNLRARLPTPLRTRIVNDIIHGSSIHKSRRNSRQMKKTLAVLKTYTNEQQFVPDRVTVNILLKALLRWRKEVDADAVRALFDHMISGGYPHGGKCANGTLPFGAGASFPKGMQLPEIKTPISFSRHVRPLYKMFIKAMYLRQDVHAARTVVGILKAVQAEAARQEEMRKEARKANRRKRRQ</sequence>
<dbReference type="EMBL" id="MLYV02000712">
    <property type="protein sequence ID" value="PSR79014.1"/>
    <property type="molecule type" value="Genomic_DNA"/>
</dbReference>
<dbReference type="Gene3D" id="1.25.40.10">
    <property type="entry name" value="Tetratricopeptide repeat domain"/>
    <property type="match status" value="1"/>
</dbReference>
<accession>A0A2R6NX60</accession>
<reference evidence="2 3" key="1">
    <citation type="submission" date="2018-02" db="EMBL/GenBank/DDBJ databases">
        <title>Genome sequence of the basidiomycete white-rot fungus Phlebia centrifuga.</title>
        <authorList>
            <person name="Granchi Z."/>
            <person name="Peng M."/>
            <person name="de Vries R.P."/>
            <person name="Hilden K."/>
            <person name="Makela M.R."/>
            <person name="Grigoriev I."/>
            <person name="Riley R."/>
        </authorList>
    </citation>
    <scope>NUCLEOTIDE SEQUENCE [LARGE SCALE GENOMIC DNA]</scope>
    <source>
        <strain evidence="2 3">FBCC195</strain>
    </source>
</reference>
<keyword evidence="3" id="KW-1185">Reference proteome</keyword>
<dbReference type="OrthoDB" id="2565179at2759"/>
<gene>
    <name evidence="2" type="ORF">PHLCEN_2v7201</name>
</gene>
<dbReference type="STRING" id="98765.A0A2R6NX60"/>
<dbReference type="InterPro" id="IPR011990">
    <property type="entry name" value="TPR-like_helical_dom_sf"/>
</dbReference>
<feature type="coiled-coil region" evidence="1">
    <location>
        <begin position="834"/>
        <end position="861"/>
    </location>
</feature>